<dbReference type="Proteomes" id="UP000030012">
    <property type="component" value="Unassembled WGS sequence"/>
</dbReference>
<evidence type="ECO:0000256" key="1">
    <source>
        <dbReference type="SAM" id="MobiDB-lite"/>
    </source>
</evidence>
<gene>
    <name evidence="3" type="ORF">Z968_08070</name>
</gene>
<reference evidence="3 4" key="1">
    <citation type="submission" date="2014-01" db="EMBL/GenBank/DDBJ databases">
        <title>Plasmidome dynamics in the species complex Clostridium novyi sensu lato converts strains of independent lineages into distinctly different pathogens.</title>
        <authorList>
            <person name="Skarin H."/>
            <person name="Segerman B."/>
        </authorList>
    </citation>
    <scope>NUCLEOTIDE SEQUENCE [LARGE SCALE GENOMIC DNA]</scope>
    <source>
        <strain evidence="3 4">4552</strain>
    </source>
</reference>
<evidence type="ECO:0000313" key="3">
    <source>
        <dbReference type="EMBL" id="KGM95842.1"/>
    </source>
</evidence>
<feature type="transmembrane region" description="Helical" evidence="2">
    <location>
        <begin position="21"/>
        <end position="41"/>
    </location>
</feature>
<dbReference type="RefSeq" id="WP_039255456.1">
    <property type="nucleotide sequence ID" value="NZ_JENJ01000031.1"/>
</dbReference>
<organism evidence="3 4">
    <name type="scientific">Clostridium novyi A str. 4552</name>
    <dbReference type="NCBI Taxonomy" id="1444289"/>
    <lineage>
        <taxon>Bacteria</taxon>
        <taxon>Bacillati</taxon>
        <taxon>Bacillota</taxon>
        <taxon>Clostridia</taxon>
        <taxon>Eubacteriales</taxon>
        <taxon>Clostridiaceae</taxon>
        <taxon>Clostridium</taxon>
    </lineage>
</organism>
<feature type="compositionally biased region" description="Basic and acidic residues" evidence="1">
    <location>
        <begin position="51"/>
        <end position="73"/>
    </location>
</feature>
<comment type="caution">
    <text evidence="3">The sequence shown here is derived from an EMBL/GenBank/DDBJ whole genome shotgun (WGS) entry which is preliminary data.</text>
</comment>
<evidence type="ECO:0000256" key="2">
    <source>
        <dbReference type="SAM" id="Phobius"/>
    </source>
</evidence>
<proteinExistence type="predicted"/>
<dbReference type="OrthoDB" id="1952449at2"/>
<keyword evidence="2" id="KW-0472">Membrane</keyword>
<feature type="region of interest" description="Disordered" evidence="1">
    <location>
        <begin position="47"/>
        <end position="84"/>
    </location>
</feature>
<evidence type="ECO:0000313" key="4">
    <source>
        <dbReference type="Proteomes" id="UP000030012"/>
    </source>
</evidence>
<keyword evidence="2" id="KW-1133">Transmembrane helix</keyword>
<accession>A0A0A0I4T1</accession>
<protein>
    <recommendedName>
        <fullName evidence="5">tRNA (Guanine-N1)-methyltransferase</fullName>
    </recommendedName>
</protein>
<sequence length="256" mass="29491">MPKPSIFSNNYDKQMKRRRRIIIMIIVAIVIVLGVIVSGAFKKLSSRNKSSNKENINKNVETNESKKADDTKKVIPNKDQNNNKNYTVKLSNGTEIKLLYNIVNNEKEYIKVEPKDIKYTISPSKKYICLVEKETQKMILFDTNGNQKDITKNEYVSSSGQSFTKDNILKSNPNYIWCKNPIFLNDDNIIYISQLPWFNKADTKYVWKYTISNNNYINNFDSVGEISGKDIQYGNLTQDGLEITVDGVEKKLTISK</sequence>
<evidence type="ECO:0008006" key="5">
    <source>
        <dbReference type="Google" id="ProtNLM"/>
    </source>
</evidence>
<keyword evidence="2" id="KW-0812">Transmembrane</keyword>
<dbReference type="AlphaFoldDB" id="A0A0A0I4T1"/>
<name>A0A0A0I4T1_CLONO</name>
<dbReference type="EMBL" id="JENJ01000031">
    <property type="protein sequence ID" value="KGM95842.1"/>
    <property type="molecule type" value="Genomic_DNA"/>
</dbReference>